<feature type="compositionally biased region" description="Pro residues" evidence="1">
    <location>
        <begin position="185"/>
        <end position="194"/>
    </location>
</feature>
<gene>
    <name evidence="2" type="ORF">GCM10010226_92230</name>
</gene>
<dbReference type="EMBL" id="BMSA01000074">
    <property type="protein sequence ID" value="GGU01092.1"/>
    <property type="molecule type" value="Genomic_DNA"/>
</dbReference>
<evidence type="ECO:0000256" key="1">
    <source>
        <dbReference type="SAM" id="MobiDB-lite"/>
    </source>
</evidence>
<comment type="caution">
    <text evidence="2">The sequence shown here is derived from an EMBL/GenBank/DDBJ whole genome shotgun (WGS) entry which is preliminary data.</text>
</comment>
<accession>A0A918HTB0</accession>
<protein>
    <submittedName>
        <fullName evidence="2">Uncharacterized protein</fullName>
    </submittedName>
</protein>
<reference evidence="2" key="2">
    <citation type="submission" date="2020-09" db="EMBL/GenBank/DDBJ databases">
        <authorList>
            <person name="Sun Q."/>
            <person name="Ohkuma M."/>
        </authorList>
    </citation>
    <scope>NUCLEOTIDE SEQUENCE</scope>
    <source>
        <strain evidence="2">JCM 4125</strain>
    </source>
</reference>
<dbReference type="RefSeq" id="WP_189718564.1">
    <property type="nucleotide sequence ID" value="NZ_BMSA01000074.1"/>
</dbReference>
<evidence type="ECO:0000313" key="2">
    <source>
        <dbReference type="EMBL" id="GGU01092.1"/>
    </source>
</evidence>
<organism evidence="2 3">
    <name type="scientific">Streptomyces phaeofaciens</name>
    <dbReference type="NCBI Taxonomy" id="68254"/>
    <lineage>
        <taxon>Bacteria</taxon>
        <taxon>Bacillati</taxon>
        <taxon>Actinomycetota</taxon>
        <taxon>Actinomycetes</taxon>
        <taxon>Kitasatosporales</taxon>
        <taxon>Streptomycetaceae</taxon>
        <taxon>Streptomyces</taxon>
    </lineage>
</organism>
<keyword evidence="3" id="KW-1185">Reference proteome</keyword>
<reference evidence="2" key="1">
    <citation type="journal article" date="2014" name="Int. J. Syst. Evol. Microbiol.">
        <title>Complete genome sequence of Corynebacterium casei LMG S-19264T (=DSM 44701T), isolated from a smear-ripened cheese.</title>
        <authorList>
            <consortium name="US DOE Joint Genome Institute (JGI-PGF)"/>
            <person name="Walter F."/>
            <person name="Albersmeier A."/>
            <person name="Kalinowski J."/>
            <person name="Ruckert C."/>
        </authorList>
    </citation>
    <scope>NUCLEOTIDE SEQUENCE</scope>
    <source>
        <strain evidence="2">JCM 4125</strain>
    </source>
</reference>
<name>A0A918HTB0_9ACTN</name>
<sequence>MLLGIGVETAVVVLTPIVLEVCRRLWESLCAEAASATVRAGQVRAEELVSRLRSRFGRGGDERPEGAEGPAAAFTPEHLRELHRLVTRQAGAMGLPEEQRRLMADAVVGALAGPDTSGRDELDPTQEPEGHVPAGQVDASRPSEGQAAASQTPEGQTQAQQGSEGRAQAQQGSEGQTQAHAPALAPQPLPQELG</sequence>
<feature type="region of interest" description="Disordered" evidence="1">
    <location>
        <begin position="111"/>
        <end position="194"/>
    </location>
</feature>
<dbReference type="Proteomes" id="UP000646776">
    <property type="component" value="Unassembled WGS sequence"/>
</dbReference>
<dbReference type="AlphaFoldDB" id="A0A918HTB0"/>
<proteinExistence type="predicted"/>
<evidence type="ECO:0000313" key="3">
    <source>
        <dbReference type="Proteomes" id="UP000646776"/>
    </source>
</evidence>
<feature type="compositionally biased region" description="Polar residues" evidence="1">
    <location>
        <begin position="148"/>
        <end position="175"/>
    </location>
</feature>